<keyword evidence="3" id="KW-1185">Reference proteome</keyword>
<evidence type="ECO:0000313" key="2">
    <source>
        <dbReference type="EMBL" id="KZS04906.1"/>
    </source>
</evidence>
<name>A0A164MBR6_9CRUS</name>
<sequence length="272" mass="31107">MADSVHTLFEELNDLLGVFSDYEGESSESDSDDEKRERRKQRKIRMQPFYAHRRDIFSIFDDAQVMRTFRFDKSSLSYTAGLIEELLPTRTSRAKRCLTPLSFQSVVGNVLKMSQRSVGRSIHAVADALCRISPDHININPNLLEEKRQFSEIAGMPGIIGCIDGTHVKISRPNEFEGALLIAKDTIPSMNRVFAMRTTNLLACQQFNRGVCMTPQFSQCFWKAMCLWTIWQWLSAWRQRLCLHNIFTNTVCCAVSCTKKETPICFEKAISG</sequence>
<proteinExistence type="predicted"/>
<protein>
    <recommendedName>
        <fullName evidence="4">Nuclease HARBI1</fullName>
    </recommendedName>
</protein>
<evidence type="ECO:0008006" key="4">
    <source>
        <dbReference type="Google" id="ProtNLM"/>
    </source>
</evidence>
<comment type="caution">
    <text evidence="2">The sequence shown here is derived from an EMBL/GenBank/DDBJ whole genome shotgun (WGS) entry which is preliminary data.</text>
</comment>
<evidence type="ECO:0000256" key="1">
    <source>
        <dbReference type="SAM" id="MobiDB-lite"/>
    </source>
</evidence>
<reference evidence="2 3" key="1">
    <citation type="submission" date="2016-03" db="EMBL/GenBank/DDBJ databases">
        <title>EvidentialGene: Evidence-directed Construction of Genes on Genomes.</title>
        <authorList>
            <person name="Gilbert D.G."/>
            <person name="Choi J.-H."/>
            <person name="Mockaitis K."/>
            <person name="Colbourne J."/>
            <person name="Pfrender M."/>
        </authorList>
    </citation>
    <scope>NUCLEOTIDE SEQUENCE [LARGE SCALE GENOMIC DNA]</scope>
    <source>
        <strain evidence="2 3">Xinb3</strain>
        <tissue evidence="2">Complete organism</tissue>
    </source>
</reference>
<feature type="region of interest" description="Disordered" evidence="1">
    <location>
        <begin position="23"/>
        <end position="42"/>
    </location>
</feature>
<dbReference type="OrthoDB" id="6366846at2759"/>
<dbReference type="Proteomes" id="UP000076858">
    <property type="component" value="Unassembled WGS sequence"/>
</dbReference>
<accession>A0A164MBR6</accession>
<organism evidence="2 3">
    <name type="scientific">Daphnia magna</name>
    <dbReference type="NCBI Taxonomy" id="35525"/>
    <lineage>
        <taxon>Eukaryota</taxon>
        <taxon>Metazoa</taxon>
        <taxon>Ecdysozoa</taxon>
        <taxon>Arthropoda</taxon>
        <taxon>Crustacea</taxon>
        <taxon>Branchiopoda</taxon>
        <taxon>Diplostraca</taxon>
        <taxon>Cladocera</taxon>
        <taxon>Anomopoda</taxon>
        <taxon>Daphniidae</taxon>
        <taxon>Daphnia</taxon>
    </lineage>
</organism>
<feature type="compositionally biased region" description="Acidic residues" evidence="1">
    <location>
        <begin position="23"/>
        <end position="32"/>
    </location>
</feature>
<dbReference type="AlphaFoldDB" id="A0A164MBR6"/>
<gene>
    <name evidence="2" type="ORF">APZ42_032039</name>
</gene>
<evidence type="ECO:0000313" key="3">
    <source>
        <dbReference type="Proteomes" id="UP000076858"/>
    </source>
</evidence>
<dbReference type="EMBL" id="LRGB01003030">
    <property type="protein sequence ID" value="KZS04906.1"/>
    <property type="molecule type" value="Genomic_DNA"/>
</dbReference>